<name>Q675S5_OIKDI</name>
<dbReference type="InterPro" id="IPR051170">
    <property type="entry name" value="Neural/epithelial_adhesion"/>
</dbReference>
<dbReference type="Pfam" id="PF13927">
    <property type="entry name" value="Ig_3"/>
    <property type="match status" value="1"/>
</dbReference>
<dbReference type="InterPro" id="IPR013098">
    <property type="entry name" value="Ig_I-set"/>
</dbReference>
<feature type="compositionally biased region" description="Basic and acidic residues" evidence="4">
    <location>
        <begin position="236"/>
        <end position="246"/>
    </location>
</feature>
<feature type="region of interest" description="Disordered" evidence="4">
    <location>
        <begin position="236"/>
        <end position="271"/>
    </location>
</feature>
<evidence type="ECO:0000256" key="1">
    <source>
        <dbReference type="ARBA" id="ARBA00022737"/>
    </source>
</evidence>
<dbReference type="Pfam" id="PF07679">
    <property type="entry name" value="I-set"/>
    <property type="match status" value="1"/>
</dbReference>
<dbReference type="PROSITE" id="PS50835">
    <property type="entry name" value="IG_LIKE"/>
    <property type="match status" value="2"/>
</dbReference>
<evidence type="ECO:0000256" key="3">
    <source>
        <dbReference type="ARBA" id="ARBA00023319"/>
    </source>
</evidence>
<evidence type="ECO:0000256" key="2">
    <source>
        <dbReference type="ARBA" id="ARBA00023157"/>
    </source>
</evidence>
<keyword evidence="3" id="KW-0393">Immunoglobulin domain</keyword>
<evidence type="ECO:0000256" key="4">
    <source>
        <dbReference type="SAM" id="MobiDB-lite"/>
    </source>
</evidence>
<sequence length="433" mass="48582">MGTVLTHLLLFSTISAVRQRRMPPQWRGYMCNRRQPEPRSLLVLHCHAKGHPKPVISWFKNDDEISGSSHEVKIKGSSLTFPSFTKYCKIPCGLLIFVLRQNEGNWKCEAKNKLGSISHVFEIYAKEETDDEGSGMAFDPDLRSPRLPYDPLVADHLSSSEAMDKLNSFNEKYGIGSLSSTHSGSSEEDFQINTDDSFFDGGDLIPVDFFEHSSSKSNQKTTILPNNDSELQSAEKDFEELKRDDSEGSGDAKATKQEDIEEDADYSSSYDPVETFPVDFIPDTPKNIVPIYAGEHIIEDNFNFSSEIDEVLDDLLAGTDFIEHDLIPEFILATATTTAPSTQATPTKPNSKIPSFIVPDAPDVLVPHSEDEPSAEGYIKGPRITKEPESIRSKWNKSVHMVCKVKGDPEPEIYWIRNDKQISSKCFKLKHLK</sequence>
<organism evidence="7">
    <name type="scientific">Oikopleura dioica</name>
    <name type="common">Tunicate</name>
    <dbReference type="NCBI Taxonomy" id="34765"/>
    <lineage>
        <taxon>Eukaryota</taxon>
        <taxon>Metazoa</taxon>
        <taxon>Chordata</taxon>
        <taxon>Tunicata</taxon>
        <taxon>Appendicularia</taxon>
        <taxon>Copelata</taxon>
        <taxon>Oikopleuridae</taxon>
        <taxon>Oikopleura</taxon>
    </lineage>
</organism>
<feature type="signal peptide" evidence="5">
    <location>
        <begin position="1"/>
        <end position="19"/>
    </location>
</feature>
<dbReference type="PANTHER" id="PTHR12231">
    <property type="entry name" value="CTX-RELATED TYPE I TRANSMEMBRANE PROTEIN"/>
    <property type="match status" value="1"/>
</dbReference>
<dbReference type="Gene3D" id="2.60.40.10">
    <property type="entry name" value="Immunoglobulins"/>
    <property type="match status" value="2"/>
</dbReference>
<reference evidence="7" key="1">
    <citation type="journal article" date="2004" name="Nature">
        <title>Hox cluster disintegration with persistent anteroposterior order of expression in Oikopleura dioica.</title>
        <authorList>
            <person name="Seo H.C."/>
            <person name="Edvardsen R.B."/>
            <person name="Maeland A.D."/>
            <person name="Bjordal M."/>
            <person name="Jensen M.F."/>
            <person name="Hansen A."/>
            <person name="Flaat M."/>
            <person name="Weissenbach J."/>
            <person name="Lehrach H."/>
            <person name="Wincker P."/>
            <person name="Reinhardt R."/>
            <person name="Chourrout D."/>
        </authorList>
    </citation>
    <scope>NUCLEOTIDE SEQUENCE</scope>
</reference>
<gene>
    <name evidence="7" type="ORF">005-18</name>
</gene>
<dbReference type="InterPro" id="IPR013783">
    <property type="entry name" value="Ig-like_fold"/>
</dbReference>
<evidence type="ECO:0000256" key="5">
    <source>
        <dbReference type="SAM" id="SignalP"/>
    </source>
</evidence>
<dbReference type="SUPFAM" id="SSF48726">
    <property type="entry name" value="Immunoglobulin"/>
    <property type="match status" value="2"/>
</dbReference>
<protein>
    <submittedName>
        <fullName evidence="7">Neuronal cell adhesion molecule-like protein</fullName>
    </submittedName>
</protein>
<feature type="chain" id="PRO_5004269064" evidence="5">
    <location>
        <begin position="20"/>
        <end position="433"/>
    </location>
</feature>
<dbReference type="AlphaFoldDB" id="Q675S5"/>
<keyword evidence="1" id="KW-0677">Repeat</keyword>
<feature type="domain" description="Ig-like" evidence="6">
    <location>
        <begin position="24"/>
        <end position="118"/>
    </location>
</feature>
<dbReference type="InterPro" id="IPR036179">
    <property type="entry name" value="Ig-like_dom_sf"/>
</dbReference>
<proteinExistence type="predicted"/>
<keyword evidence="2" id="KW-1015">Disulfide bond</keyword>
<keyword evidence="5" id="KW-0732">Signal</keyword>
<accession>Q675S5</accession>
<dbReference type="EMBL" id="AY449461">
    <property type="protein sequence ID" value="AAS21441.1"/>
    <property type="molecule type" value="Genomic_DNA"/>
</dbReference>
<dbReference type="InterPro" id="IPR007110">
    <property type="entry name" value="Ig-like_dom"/>
</dbReference>
<reference evidence="7" key="2">
    <citation type="journal article" date="2005" name="Curr. Biol.">
        <title>Remodelling of the homeobox gene complement in the tunicate Oikopleura dioica.</title>
        <authorList>
            <person name="Edvardsen R.B."/>
            <person name="Seo H.C."/>
            <person name="Jensen M.F."/>
            <person name="Mialon A."/>
            <person name="Mikhaleva J."/>
            <person name="Bjordal M."/>
            <person name="Cartry J."/>
            <person name="Reinhardt R."/>
            <person name="Weissenbach J."/>
            <person name="Wincker P."/>
            <person name="Chourrout D."/>
        </authorList>
    </citation>
    <scope>NUCLEOTIDE SEQUENCE</scope>
</reference>
<dbReference type="GO" id="GO:0043005">
    <property type="term" value="C:neuron projection"/>
    <property type="evidence" value="ECO:0007669"/>
    <property type="project" value="TreeGrafter"/>
</dbReference>
<evidence type="ECO:0000259" key="6">
    <source>
        <dbReference type="PROSITE" id="PS50835"/>
    </source>
</evidence>
<evidence type="ECO:0000313" key="7">
    <source>
        <dbReference type="EMBL" id="AAS21441.1"/>
    </source>
</evidence>
<dbReference type="PANTHER" id="PTHR12231:SF253">
    <property type="entry name" value="DPR-INTERACTING PROTEIN ETA, ISOFORM B-RELATED"/>
    <property type="match status" value="1"/>
</dbReference>
<feature type="domain" description="Ig-like" evidence="6">
    <location>
        <begin position="382"/>
        <end position="433"/>
    </location>
</feature>